<evidence type="ECO:0000313" key="1">
    <source>
        <dbReference type="EMBL" id="GIQ67411.1"/>
    </source>
</evidence>
<protein>
    <submittedName>
        <fullName evidence="1">Uncharacterized protein</fullName>
    </submittedName>
</protein>
<dbReference type="Proteomes" id="UP000677918">
    <property type="component" value="Unassembled WGS sequence"/>
</dbReference>
<dbReference type="AlphaFoldDB" id="A0A8J4H0M5"/>
<accession>A0A8J4H0M5</accession>
<dbReference type="EMBL" id="BOVK01000003">
    <property type="protein sequence ID" value="GIQ67411.1"/>
    <property type="molecule type" value="Genomic_DNA"/>
</dbReference>
<organism evidence="1 2">
    <name type="scientific">Xylanibacillus composti</name>
    <dbReference type="NCBI Taxonomy" id="1572762"/>
    <lineage>
        <taxon>Bacteria</taxon>
        <taxon>Bacillati</taxon>
        <taxon>Bacillota</taxon>
        <taxon>Bacilli</taxon>
        <taxon>Bacillales</taxon>
        <taxon>Paenibacillaceae</taxon>
        <taxon>Xylanibacillus</taxon>
    </lineage>
</organism>
<proteinExistence type="predicted"/>
<keyword evidence="2" id="KW-1185">Reference proteome</keyword>
<sequence length="51" mass="5887">MTWLIAVDQLTTYLAQQSFKHHISSFSHVDPPFKLWAASPSSLQQHLLEHL</sequence>
<reference evidence="1" key="1">
    <citation type="submission" date="2021-04" db="EMBL/GenBank/DDBJ databases">
        <title>Draft genome sequence of Xylanibacillus composti strain K13.</title>
        <authorList>
            <person name="Uke A."/>
            <person name="Chhe C."/>
            <person name="Baramee S."/>
            <person name="Kosugi A."/>
        </authorList>
    </citation>
    <scope>NUCLEOTIDE SEQUENCE</scope>
    <source>
        <strain evidence="1">K13</strain>
    </source>
</reference>
<comment type="caution">
    <text evidence="1">The sequence shown here is derived from an EMBL/GenBank/DDBJ whole genome shotgun (WGS) entry which is preliminary data.</text>
</comment>
<name>A0A8J4H0M5_9BACL</name>
<evidence type="ECO:0000313" key="2">
    <source>
        <dbReference type="Proteomes" id="UP000677918"/>
    </source>
</evidence>
<gene>
    <name evidence="1" type="ORF">XYCOK13_02350</name>
</gene>